<feature type="chain" id="PRO_5025524904" description="Apple domain-containing protein" evidence="2">
    <location>
        <begin position="20"/>
        <end position="409"/>
    </location>
</feature>
<organism evidence="3 4">
    <name type="scientific">Elsinoe ampelina</name>
    <dbReference type="NCBI Taxonomy" id="302913"/>
    <lineage>
        <taxon>Eukaryota</taxon>
        <taxon>Fungi</taxon>
        <taxon>Dikarya</taxon>
        <taxon>Ascomycota</taxon>
        <taxon>Pezizomycotina</taxon>
        <taxon>Dothideomycetes</taxon>
        <taxon>Dothideomycetidae</taxon>
        <taxon>Myriangiales</taxon>
        <taxon>Elsinoaceae</taxon>
        <taxon>Elsinoe</taxon>
    </lineage>
</organism>
<dbReference type="AlphaFoldDB" id="A0A6A6G9P1"/>
<evidence type="ECO:0008006" key="5">
    <source>
        <dbReference type="Google" id="ProtNLM"/>
    </source>
</evidence>
<dbReference type="EMBL" id="ML992508">
    <property type="protein sequence ID" value="KAF2222422.1"/>
    <property type="molecule type" value="Genomic_DNA"/>
</dbReference>
<name>A0A6A6G9P1_9PEZI</name>
<gene>
    <name evidence="3" type="ORF">BDZ85DRAFT_127982</name>
</gene>
<feature type="signal peptide" evidence="2">
    <location>
        <begin position="1"/>
        <end position="19"/>
    </location>
</feature>
<feature type="region of interest" description="Disordered" evidence="1">
    <location>
        <begin position="260"/>
        <end position="279"/>
    </location>
</feature>
<evidence type="ECO:0000313" key="4">
    <source>
        <dbReference type="Proteomes" id="UP000799538"/>
    </source>
</evidence>
<dbReference type="Proteomes" id="UP000799538">
    <property type="component" value="Unassembled WGS sequence"/>
</dbReference>
<evidence type="ECO:0000256" key="2">
    <source>
        <dbReference type="SAM" id="SignalP"/>
    </source>
</evidence>
<sequence length="409" mass="42452">MKVSTIAVGAAALVPAVAAQKNPKTNFDCTTVASNVKTRIVTATQWVEGTTTKTKQPKTTETLTLREPVTSVTTVTNIVRKKTTTKTETASTQVKVNVTNTVTATITAKGVTISPDPVTSTVAAPAGFTPAVSALSNANGKREAAPQNKKNNKSATLCQANIAAKLTLSTTLPAITITKSITKPGSTIFSTTTKNVNRGGTQTVTVTTTATNTRFVTSVTTTSTTIKPTVTLAAQVIKYYAACADFNLLDYTLSTIAPSTDSNSTTTDPSDDDGSDERRRLRRSARLGAFPQLKMAKRATYHVGINAVSPATGITASLDDSIDTAYDCCAKCQAATNCAGSSFGPVEGCTIYLGNTCSASQSQKVGTFTYDGQDLLEVGSGEIVSNGKCGAWASGGEQASEDDGSDDDN</sequence>
<reference evidence="4" key="1">
    <citation type="journal article" date="2020" name="Stud. Mycol.">
        <title>101 Dothideomycetes genomes: A test case for predicting lifestyles and emergence of pathogens.</title>
        <authorList>
            <person name="Haridas S."/>
            <person name="Albert R."/>
            <person name="Binder M."/>
            <person name="Bloem J."/>
            <person name="LaButti K."/>
            <person name="Salamov A."/>
            <person name="Andreopoulos B."/>
            <person name="Baker S."/>
            <person name="Barry K."/>
            <person name="Bills G."/>
            <person name="Bluhm B."/>
            <person name="Cannon C."/>
            <person name="Castanera R."/>
            <person name="Culley D."/>
            <person name="Daum C."/>
            <person name="Ezra D."/>
            <person name="Gonzalez J."/>
            <person name="Henrissat B."/>
            <person name="Kuo A."/>
            <person name="Liang C."/>
            <person name="Lipzen A."/>
            <person name="Lutzoni F."/>
            <person name="Magnuson J."/>
            <person name="Mondo S."/>
            <person name="Nolan M."/>
            <person name="Ohm R."/>
            <person name="Pangilinan J."/>
            <person name="Park H.-J."/>
            <person name="Ramirez L."/>
            <person name="Alfaro M."/>
            <person name="Sun H."/>
            <person name="Tritt A."/>
            <person name="Yoshinaga Y."/>
            <person name="Zwiers L.-H."/>
            <person name="Turgeon B."/>
            <person name="Goodwin S."/>
            <person name="Spatafora J."/>
            <person name="Crous P."/>
            <person name="Grigoriev I."/>
        </authorList>
    </citation>
    <scope>NUCLEOTIDE SEQUENCE [LARGE SCALE GENOMIC DNA]</scope>
    <source>
        <strain evidence="4">CECT 20119</strain>
    </source>
</reference>
<protein>
    <recommendedName>
        <fullName evidence="5">Apple domain-containing protein</fullName>
    </recommendedName>
</protein>
<dbReference type="OrthoDB" id="3945177at2759"/>
<keyword evidence="2" id="KW-0732">Signal</keyword>
<proteinExistence type="predicted"/>
<keyword evidence="4" id="KW-1185">Reference proteome</keyword>
<evidence type="ECO:0000256" key="1">
    <source>
        <dbReference type="SAM" id="MobiDB-lite"/>
    </source>
</evidence>
<evidence type="ECO:0000313" key="3">
    <source>
        <dbReference type="EMBL" id="KAF2222422.1"/>
    </source>
</evidence>
<accession>A0A6A6G9P1</accession>